<dbReference type="PANTHER" id="PTHR12475:SF4">
    <property type="entry name" value="PROTEIN THEM6"/>
    <property type="match status" value="1"/>
</dbReference>
<sequence>MHLLLRTLLVLFRSRRRPKLDFFDSSSLPMRVLPTDIDIAMHLNNGMYFSLMDLGRFDLMVRSGFWDSMRRNGWSPVVGNETISFRKSLQLGQRYTIETKVIGFDDRASYIEQRMVADGEIYARAYIAARFVSKNGPVSNEEIFKAAGVLPPSDLELPEWVRQWRADGALPSTRRPAPHAWAQGAES</sequence>
<proteinExistence type="predicted"/>
<dbReference type="InterPro" id="IPR029069">
    <property type="entry name" value="HotDog_dom_sf"/>
</dbReference>
<organism evidence="1 2">
    <name type="scientific">Arthrobacter sunyaminii</name>
    <dbReference type="NCBI Taxonomy" id="2816859"/>
    <lineage>
        <taxon>Bacteria</taxon>
        <taxon>Bacillati</taxon>
        <taxon>Actinomycetota</taxon>
        <taxon>Actinomycetes</taxon>
        <taxon>Micrococcales</taxon>
        <taxon>Micrococcaceae</taxon>
        <taxon>Arthrobacter</taxon>
    </lineage>
</organism>
<reference evidence="1" key="1">
    <citation type="submission" date="2021-06" db="EMBL/GenBank/DDBJ databases">
        <title>Novel species in genus Arthrobacter.</title>
        <authorList>
            <person name="Zhang G."/>
        </authorList>
    </citation>
    <scope>NUCLEOTIDE SEQUENCE</scope>
    <source>
        <strain evidence="1">Zg-ZUI122</strain>
    </source>
</reference>
<dbReference type="Gene3D" id="3.10.129.10">
    <property type="entry name" value="Hotdog Thioesterase"/>
    <property type="match status" value="1"/>
</dbReference>
<dbReference type="Pfam" id="PF13279">
    <property type="entry name" value="4HBT_2"/>
    <property type="match status" value="1"/>
</dbReference>
<dbReference type="PANTHER" id="PTHR12475">
    <property type="match status" value="1"/>
</dbReference>
<dbReference type="CDD" id="cd00586">
    <property type="entry name" value="4HBT"/>
    <property type="match status" value="1"/>
</dbReference>
<evidence type="ECO:0000313" key="2">
    <source>
        <dbReference type="Proteomes" id="UP000680588"/>
    </source>
</evidence>
<dbReference type="EMBL" id="CP076456">
    <property type="protein sequence ID" value="QWQ35993.1"/>
    <property type="molecule type" value="Genomic_DNA"/>
</dbReference>
<gene>
    <name evidence="1" type="ORF">KG104_16360</name>
</gene>
<name>A0A975PEP9_9MICC</name>
<dbReference type="SUPFAM" id="SSF54637">
    <property type="entry name" value="Thioesterase/thiol ester dehydrase-isomerase"/>
    <property type="match status" value="1"/>
</dbReference>
<dbReference type="InterPro" id="IPR051490">
    <property type="entry name" value="THEM6_lcsJ_thioesterase"/>
</dbReference>
<dbReference type="Proteomes" id="UP000680588">
    <property type="component" value="Chromosome"/>
</dbReference>
<dbReference type="AlphaFoldDB" id="A0A975PEP9"/>
<keyword evidence="2" id="KW-1185">Reference proteome</keyword>
<accession>A0A975PEP9</accession>
<dbReference type="RefSeq" id="WP_104053200.1">
    <property type="nucleotide sequence ID" value="NZ_CP076456.1"/>
</dbReference>
<dbReference type="KEGG" id="asun:KG104_16360"/>
<evidence type="ECO:0000313" key="1">
    <source>
        <dbReference type="EMBL" id="QWQ35993.1"/>
    </source>
</evidence>
<protein>
    <submittedName>
        <fullName evidence="1">Thioesterase family protein</fullName>
    </submittedName>
</protein>